<dbReference type="PANTHER" id="PTHR42709">
    <property type="entry name" value="ALKALINE PHOSPHATASE LIKE PROTEIN"/>
    <property type="match status" value="1"/>
</dbReference>
<dbReference type="InterPro" id="IPR032816">
    <property type="entry name" value="VTT_dom"/>
</dbReference>
<dbReference type="EMBL" id="AYEU01000001">
    <property type="protein sequence ID" value="ESK53018.1"/>
    <property type="molecule type" value="Genomic_DNA"/>
</dbReference>
<comment type="caution">
    <text evidence="8">The sequence shown here is derived from an EMBL/GenBank/DDBJ whole genome shotgun (WGS) entry which is preliminary data.</text>
</comment>
<feature type="transmembrane region" description="Helical" evidence="6">
    <location>
        <begin position="165"/>
        <end position="185"/>
    </location>
</feature>
<dbReference type="PATRIC" id="fig|1341683.3.peg.125"/>
<evidence type="ECO:0000313" key="8">
    <source>
        <dbReference type="EMBL" id="ESK53018.1"/>
    </source>
</evidence>
<keyword evidence="5 6" id="KW-0472">Membrane</keyword>
<sequence>MFDLSMTEALIKAHGLLLLTPLAVIEGPIVTVIAAYLARLNYFSLLTVIVVVIMADLIGDICFYLLGRGMVKKGSVPPKWMQRLGLNPARLDGLVSKFDVEGGKLIVIGKLTHSAGIAVLLGAGIARMRFLPFVFYSAVSTIPKSLFFVAIGYSCGNFVNRVDHWIGMISLILLVIIVFVSIFWLKRTS</sequence>
<dbReference type="OrthoDB" id="9780918at2"/>
<dbReference type="Proteomes" id="UP000018418">
    <property type="component" value="Unassembled WGS sequence"/>
</dbReference>
<protein>
    <recommendedName>
        <fullName evidence="7">VTT domain-containing protein</fullName>
    </recommendedName>
</protein>
<evidence type="ECO:0000256" key="3">
    <source>
        <dbReference type="ARBA" id="ARBA00022692"/>
    </source>
</evidence>
<dbReference type="RefSeq" id="WP_004898967.1">
    <property type="nucleotide sequence ID" value="NZ_BBTI01000003.1"/>
</dbReference>
<accession>V2UEM3</accession>
<dbReference type="InterPro" id="IPR051311">
    <property type="entry name" value="DedA_domain"/>
</dbReference>
<gene>
    <name evidence="8" type="ORF">P255_00126</name>
</gene>
<evidence type="ECO:0000256" key="4">
    <source>
        <dbReference type="ARBA" id="ARBA00022989"/>
    </source>
</evidence>
<keyword evidence="4 6" id="KW-1133">Transmembrane helix</keyword>
<dbReference type="HOGENOM" id="CLU_1426776_0_0_6"/>
<evidence type="ECO:0000256" key="5">
    <source>
        <dbReference type="ARBA" id="ARBA00023136"/>
    </source>
</evidence>
<evidence type="ECO:0000256" key="6">
    <source>
        <dbReference type="SAM" id="Phobius"/>
    </source>
</evidence>
<keyword evidence="3 6" id="KW-0812">Transmembrane</keyword>
<dbReference type="GO" id="GO:0005886">
    <property type="term" value="C:plasma membrane"/>
    <property type="evidence" value="ECO:0007669"/>
    <property type="project" value="UniProtKB-SubCell"/>
</dbReference>
<organism evidence="8 9">
    <name type="scientific">Acinetobacter brisouii CIP 110357</name>
    <dbReference type="NCBI Taxonomy" id="1341683"/>
    <lineage>
        <taxon>Bacteria</taxon>
        <taxon>Pseudomonadati</taxon>
        <taxon>Pseudomonadota</taxon>
        <taxon>Gammaproteobacteria</taxon>
        <taxon>Moraxellales</taxon>
        <taxon>Moraxellaceae</taxon>
        <taxon>Acinetobacter</taxon>
    </lineage>
</organism>
<reference evidence="8 9" key="1">
    <citation type="submission" date="2013-10" db="EMBL/GenBank/DDBJ databases">
        <title>The Genome Sequence of Acinetobacter brisouii CIP 110357.</title>
        <authorList>
            <consortium name="The Broad Institute Genomics Platform"/>
            <consortium name="The Broad Institute Genome Sequencing Center for Infectious Disease"/>
            <person name="Cerqueira G."/>
            <person name="Feldgarden M."/>
            <person name="Courvalin P."/>
            <person name="Grillot-Courvalin C."/>
            <person name="Clermont D."/>
            <person name="Rocha E."/>
            <person name="Yoon E.-J."/>
            <person name="Nemec A."/>
            <person name="Young S.K."/>
            <person name="Zeng Q."/>
            <person name="Gargeya S."/>
            <person name="Fitzgerald M."/>
            <person name="Abouelleil A."/>
            <person name="Alvarado L."/>
            <person name="Berlin A.M."/>
            <person name="Chapman S.B."/>
            <person name="Gainer-Dewar J."/>
            <person name="Goldberg J."/>
            <person name="Gnerre S."/>
            <person name="Griggs A."/>
            <person name="Gujja S."/>
            <person name="Hansen M."/>
            <person name="Howarth C."/>
            <person name="Imamovic A."/>
            <person name="Ireland A."/>
            <person name="Larimer J."/>
            <person name="McCowan C."/>
            <person name="Murphy C."/>
            <person name="Pearson M."/>
            <person name="Poon T.W."/>
            <person name="Priest M."/>
            <person name="Roberts A."/>
            <person name="Saif S."/>
            <person name="Shea T."/>
            <person name="Sykes S."/>
            <person name="Wortman J."/>
            <person name="Nusbaum C."/>
            <person name="Birren B."/>
        </authorList>
    </citation>
    <scope>NUCLEOTIDE SEQUENCE [LARGE SCALE GENOMIC DNA]</scope>
    <source>
        <strain evidence="8 9">CIP 110357</strain>
    </source>
</reference>
<dbReference type="AlphaFoldDB" id="V2UEM3"/>
<evidence type="ECO:0000313" key="9">
    <source>
        <dbReference type="Proteomes" id="UP000018418"/>
    </source>
</evidence>
<keyword evidence="9" id="KW-1185">Reference proteome</keyword>
<feature type="transmembrane region" description="Helical" evidence="6">
    <location>
        <begin position="133"/>
        <end position="153"/>
    </location>
</feature>
<proteinExistence type="predicted"/>
<comment type="subcellular location">
    <subcellularLocation>
        <location evidence="1">Cell membrane</location>
        <topology evidence="1">Multi-pass membrane protein</topology>
    </subcellularLocation>
</comment>
<evidence type="ECO:0000256" key="2">
    <source>
        <dbReference type="ARBA" id="ARBA00022475"/>
    </source>
</evidence>
<evidence type="ECO:0000256" key="1">
    <source>
        <dbReference type="ARBA" id="ARBA00004651"/>
    </source>
</evidence>
<feature type="transmembrane region" description="Helical" evidence="6">
    <location>
        <begin position="43"/>
        <end position="66"/>
    </location>
</feature>
<name>V2UEM3_9GAMM</name>
<evidence type="ECO:0000259" key="7">
    <source>
        <dbReference type="Pfam" id="PF09335"/>
    </source>
</evidence>
<feature type="domain" description="VTT" evidence="7">
    <location>
        <begin position="30"/>
        <end position="154"/>
    </location>
</feature>
<dbReference type="STRING" id="396323.VH98_05555"/>
<keyword evidence="2" id="KW-1003">Cell membrane</keyword>
<dbReference type="Pfam" id="PF09335">
    <property type="entry name" value="VTT_dom"/>
    <property type="match status" value="1"/>
</dbReference>
<dbReference type="PANTHER" id="PTHR42709:SF6">
    <property type="entry name" value="UNDECAPRENYL PHOSPHATE TRANSPORTER A"/>
    <property type="match status" value="1"/>
</dbReference>
<feature type="transmembrane region" description="Helical" evidence="6">
    <location>
        <begin position="16"/>
        <end position="37"/>
    </location>
</feature>